<dbReference type="FunFam" id="1.10.238.10:FF:000001">
    <property type="entry name" value="Calmodulin 1"/>
    <property type="match status" value="1"/>
</dbReference>
<feature type="domain" description="EF-hand" evidence="4">
    <location>
        <begin position="214"/>
        <end position="249"/>
    </location>
</feature>
<keyword evidence="2" id="KW-0677">Repeat</keyword>
<dbReference type="Proteomes" id="UP001164929">
    <property type="component" value="Chromosome 14"/>
</dbReference>
<dbReference type="PROSITE" id="PS50222">
    <property type="entry name" value="EF_HAND_2"/>
    <property type="match status" value="4"/>
</dbReference>
<keyword evidence="6" id="KW-1185">Reference proteome</keyword>
<dbReference type="CDD" id="cd00051">
    <property type="entry name" value="EFh"/>
    <property type="match status" value="2"/>
</dbReference>
<proteinExistence type="predicted"/>
<dbReference type="SMART" id="SM00054">
    <property type="entry name" value="EFh"/>
    <property type="match status" value="4"/>
</dbReference>
<evidence type="ECO:0000256" key="1">
    <source>
        <dbReference type="ARBA" id="ARBA00022723"/>
    </source>
</evidence>
<evidence type="ECO:0000259" key="4">
    <source>
        <dbReference type="PROSITE" id="PS50222"/>
    </source>
</evidence>
<keyword evidence="1" id="KW-0479">Metal-binding</keyword>
<feature type="domain" description="EF-hand" evidence="4">
    <location>
        <begin position="177"/>
        <end position="212"/>
    </location>
</feature>
<feature type="domain" description="EF-hand" evidence="4">
    <location>
        <begin position="142"/>
        <end position="173"/>
    </location>
</feature>
<keyword evidence="3" id="KW-0106">Calcium</keyword>
<evidence type="ECO:0000313" key="5">
    <source>
        <dbReference type="EMBL" id="KAJ6972144.1"/>
    </source>
</evidence>
<dbReference type="GO" id="GO:0005509">
    <property type="term" value="F:calcium ion binding"/>
    <property type="evidence" value="ECO:0007669"/>
    <property type="project" value="InterPro"/>
</dbReference>
<evidence type="ECO:0000256" key="3">
    <source>
        <dbReference type="ARBA" id="ARBA00022837"/>
    </source>
</evidence>
<protein>
    <submittedName>
        <fullName evidence="5">Calcium-binding protein CML23</fullName>
    </submittedName>
</protein>
<dbReference type="PROSITE" id="PS00018">
    <property type="entry name" value="EF_HAND_1"/>
    <property type="match status" value="4"/>
</dbReference>
<reference evidence="5" key="1">
    <citation type="journal article" date="2023" name="Mol. Ecol. Resour.">
        <title>Chromosome-level genome assembly of a triploid poplar Populus alba 'Berolinensis'.</title>
        <authorList>
            <person name="Chen S."/>
            <person name="Yu Y."/>
            <person name="Wang X."/>
            <person name="Wang S."/>
            <person name="Zhang T."/>
            <person name="Zhou Y."/>
            <person name="He R."/>
            <person name="Meng N."/>
            <person name="Wang Y."/>
            <person name="Liu W."/>
            <person name="Liu Z."/>
            <person name="Liu J."/>
            <person name="Guo Q."/>
            <person name="Huang H."/>
            <person name="Sederoff R.R."/>
            <person name="Wang G."/>
            <person name="Qu G."/>
            <person name="Chen S."/>
        </authorList>
    </citation>
    <scope>NUCLEOTIDE SEQUENCE</scope>
    <source>
        <strain evidence="5">SC-2020</strain>
    </source>
</reference>
<sequence>MASAGCRLSFYQDLINSSTTAAFSAYDNPKPIIVPPSPARSSQSMLNSFRTCLSSLHRRAKIFLQQPRNTERVSKCSRRKNKRLLSSSFDLLTCSFAAMEMSSQFKQVFKVIDANGDGKISCHELSDVLLCLGYEKSKAAWEAERMVREMDCNGDGFIDLDEFINAVNDDGNFGSGNKEDYLMDVFLIFDTDKNGLISARELQTVLTSLGCKKCSLEDCRRMIKGVDKDGDGFVDFHEFRSMMTTSASWLED</sequence>
<feature type="domain" description="EF-hand" evidence="4">
    <location>
        <begin position="100"/>
        <end position="135"/>
    </location>
</feature>
<dbReference type="AlphaFoldDB" id="A0AAD6PY91"/>
<dbReference type="InterPro" id="IPR002048">
    <property type="entry name" value="EF_hand_dom"/>
</dbReference>
<evidence type="ECO:0000313" key="6">
    <source>
        <dbReference type="Proteomes" id="UP001164929"/>
    </source>
</evidence>
<dbReference type="InterPro" id="IPR018247">
    <property type="entry name" value="EF_Hand_1_Ca_BS"/>
</dbReference>
<dbReference type="EMBL" id="JAQIZT010000014">
    <property type="protein sequence ID" value="KAJ6972144.1"/>
    <property type="molecule type" value="Genomic_DNA"/>
</dbReference>
<organism evidence="5 6">
    <name type="scientific">Populus alba x Populus x berolinensis</name>
    <dbReference type="NCBI Taxonomy" id="444605"/>
    <lineage>
        <taxon>Eukaryota</taxon>
        <taxon>Viridiplantae</taxon>
        <taxon>Streptophyta</taxon>
        <taxon>Embryophyta</taxon>
        <taxon>Tracheophyta</taxon>
        <taxon>Spermatophyta</taxon>
        <taxon>Magnoliopsida</taxon>
        <taxon>eudicotyledons</taxon>
        <taxon>Gunneridae</taxon>
        <taxon>Pentapetalae</taxon>
        <taxon>rosids</taxon>
        <taxon>fabids</taxon>
        <taxon>Malpighiales</taxon>
        <taxon>Salicaceae</taxon>
        <taxon>Saliceae</taxon>
        <taxon>Populus</taxon>
    </lineage>
</organism>
<dbReference type="SUPFAM" id="SSF47473">
    <property type="entry name" value="EF-hand"/>
    <property type="match status" value="1"/>
</dbReference>
<dbReference type="Pfam" id="PF13499">
    <property type="entry name" value="EF-hand_7"/>
    <property type="match status" value="2"/>
</dbReference>
<gene>
    <name evidence="5" type="ORF">NC653_032658</name>
</gene>
<dbReference type="Gene3D" id="1.10.238.10">
    <property type="entry name" value="EF-hand"/>
    <property type="match status" value="2"/>
</dbReference>
<accession>A0AAD6PY91</accession>
<dbReference type="InterPro" id="IPR039647">
    <property type="entry name" value="EF_hand_pair_protein_CML-like"/>
</dbReference>
<dbReference type="InterPro" id="IPR011992">
    <property type="entry name" value="EF-hand-dom_pair"/>
</dbReference>
<name>A0AAD6PY91_9ROSI</name>
<comment type="caution">
    <text evidence="5">The sequence shown here is derived from an EMBL/GenBank/DDBJ whole genome shotgun (WGS) entry which is preliminary data.</text>
</comment>
<evidence type="ECO:0000256" key="2">
    <source>
        <dbReference type="ARBA" id="ARBA00022737"/>
    </source>
</evidence>
<dbReference type="PANTHER" id="PTHR10891">
    <property type="entry name" value="EF-HAND CALCIUM-BINDING DOMAIN CONTAINING PROTEIN"/>
    <property type="match status" value="1"/>
</dbReference>